<organism evidence="6 7">
    <name type="scientific">Marilutibacter penaei</name>
    <dbReference type="NCBI Taxonomy" id="2759900"/>
    <lineage>
        <taxon>Bacteria</taxon>
        <taxon>Pseudomonadati</taxon>
        <taxon>Pseudomonadota</taxon>
        <taxon>Gammaproteobacteria</taxon>
        <taxon>Lysobacterales</taxon>
        <taxon>Lysobacteraceae</taxon>
        <taxon>Marilutibacter</taxon>
    </lineage>
</organism>
<dbReference type="RefSeq" id="WP_182667768.1">
    <property type="nucleotide sequence ID" value="NZ_JACHTE010000001.1"/>
</dbReference>
<keyword evidence="7" id="KW-1185">Reference proteome</keyword>
<feature type="chain" id="PRO_5031111446" evidence="3">
    <location>
        <begin position="21"/>
        <end position="637"/>
    </location>
</feature>
<evidence type="ECO:0000259" key="5">
    <source>
        <dbReference type="Pfam" id="PF13364"/>
    </source>
</evidence>
<evidence type="ECO:0000313" key="7">
    <source>
        <dbReference type="Proteomes" id="UP000552587"/>
    </source>
</evidence>
<feature type="domain" description="Beta-galactosidase jelly roll" evidence="5">
    <location>
        <begin position="247"/>
        <end position="352"/>
    </location>
</feature>
<dbReference type="GO" id="GO:0005975">
    <property type="term" value="P:carbohydrate metabolic process"/>
    <property type="evidence" value="ECO:0007669"/>
    <property type="project" value="TreeGrafter"/>
</dbReference>
<sequence length="637" mass="68414">MKRLGILFATALGIAPTTDAAELPRMFSDGMVLQRDTPIVVWGRSTPGAGVRVEFDGDVAHADADASGHWRLQLPARGADDRPEVLRVEDDEGRIDIRDVLVGDVWLASGQSNMEWPIVRSADARAEIARATDPLIRHFKVPKSWGGAPRWQLAGGTWIASSPGVAGDFSAVAHFFAREMRELAGVPIGIIDSTWGGSRIEAWMDAEALGMDPAQVAARGRELRASDERRLAETRRNLARYGDLPADDAHWQDPAHDASGWSTATVPALWETTGWAGIDGVGWYRTSFSLTPDEAAGGLWLGVGRIDDTDTTWVNGERVGGLRGQYNVPRRYAVPAAVLRPGRNVVAIRVVDDGGGGGIHGGPDELFVQPEGGVARLLDGPWVFRPARVDIGLVEDKNQFPTLLYNAMVHPLQPYPLKGVIWYQGESNAGSLEDAARYRQQFPAMIGRWRAQWERPAMPFLWVQLASFGSGVDSPSGSPWAVLRESQSAALALPATAQAVAIDVGDVDDIHPADKQTVGKRLALAARHVAFGEDLPWHGPVPGDADVAGSEVTLAFESGAGALVARGGGAVRGFELAGDDGVFHAAQARVEGDVVVLRADGVPHPVELRYAWKDAPVDANLMNDAGLPASPFRQPLR</sequence>
<dbReference type="InterPro" id="IPR008979">
    <property type="entry name" value="Galactose-bd-like_sf"/>
</dbReference>
<dbReference type="InterPro" id="IPR025300">
    <property type="entry name" value="BetaGal_jelly_roll_dom"/>
</dbReference>
<keyword evidence="1" id="KW-0378">Hydrolase</keyword>
<dbReference type="AlphaFoldDB" id="A0A7W3U157"/>
<evidence type="ECO:0000256" key="3">
    <source>
        <dbReference type="SAM" id="SignalP"/>
    </source>
</evidence>
<protein>
    <submittedName>
        <fullName evidence="6">Beta galactosidase jelly roll domain-containing protein</fullName>
    </submittedName>
</protein>
<dbReference type="GO" id="GO:0001681">
    <property type="term" value="F:sialate O-acetylesterase activity"/>
    <property type="evidence" value="ECO:0007669"/>
    <property type="project" value="InterPro"/>
</dbReference>
<dbReference type="Gene3D" id="2.60.120.260">
    <property type="entry name" value="Galactose-binding domain-like"/>
    <property type="match status" value="1"/>
</dbReference>
<keyword evidence="3" id="KW-0732">Signal</keyword>
<dbReference type="GO" id="GO:0004553">
    <property type="term" value="F:hydrolase activity, hydrolyzing O-glycosyl compounds"/>
    <property type="evidence" value="ECO:0007669"/>
    <property type="project" value="UniProtKB-ARBA"/>
</dbReference>
<comment type="caution">
    <text evidence="6">The sequence shown here is derived from an EMBL/GenBank/DDBJ whole genome shotgun (WGS) entry which is preliminary data.</text>
</comment>
<dbReference type="Gene3D" id="3.40.50.1110">
    <property type="entry name" value="SGNH hydrolase"/>
    <property type="match status" value="1"/>
</dbReference>
<dbReference type="InterPro" id="IPR036514">
    <property type="entry name" value="SGNH_hydro_sf"/>
</dbReference>
<dbReference type="SUPFAM" id="SSF52266">
    <property type="entry name" value="SGNH hydrolase"/>
    <property type="match status" value="1"/>
</dbReference>
<keyword evidence="2" id="KW-0326">Glycosidase</keyword>
<dbReference type="EMBL" id="JACHTE010000001">
    <property type="protein sequence ID" value="MBB1086974.1"/>
    <property type="molecule type" value="Genomic_DNA"/>
</dbReference>
<reference evidence="6 7" key="1">
    <citation type="submission" date="2020-07" db="EMBL/GenBank/DDBJ databases">
        <authorList>
            <person name="Xu S."/>
            <person name="Li A."/>
        </authorList>
    </citation>
    <scope>NUCLEOTIDE SEQUENCE [LARGE SCALE GENOMIC DNA]</scope>
    <source>
        <strain evidence="6 7">SG-8</strain>
    </source>
</reference>
<accession>A0A7W3U157</accession>
<evidence type="ECO:0000256" key="1">
    <source>
        <dbReference type="ARBA" id="ARBA00022801"/>
    </source>
</evidence>
<dbReference type="Proteomes" id="UP000552587">
    <property type="component" value="Unassembled WGS sequence"/>
</dbReference>
<name>A0A7W3U157_9GAMM</name>
<gene>
    <name evidence="6" type="ORF">H4F99_00570</name>
</gene>
<dbReference type="Pfam" id="PF03629">
    <property type="entry name" value="SASA"/>
    <property type="match status" value="1"/>
</dbReference>
<dbReference type="InterPro" id="IPR039329">
    <property type="entry name" value="SIAE"/>
</dbReference>
<proteinExistence type="predicted"/>
<dbReference type="PANTHER" id="PTHR22901">
    <property type="entry name" value="SIALATE O-ACETYLESTERASE"/>
    <property type="match status" value="1"/>
</dbReference>
<evidence type="ECO:0000256" key="2">
    <source>
        <dbReference type="ARBA" id="ARBA00023295"/>
    </source>
</evidence>
<dbReference type="PANTHER" id="PTHR22901:SF0">
    <property type="entry name" value="SIALATE O-ACETYLESTERASE"/>
    <property type="match status" value="1"/>
</dbReference>
<feature type="domain" description="Sialate O-acetylesterase" evidence="4">
    <location>
        <begin position="404"/>
        <end position="525"/>
    </location>
</feature>
<evidence type="ECO:0000313" key="6">
    <source>
        <dbReference type="EMBL" id="MBB1086974.1"/>
    </source>
</evidence>
<dbReference type="InterPro" id="IPR005181">
    <property type="entry name" value="SASA"/>
</dbReference>
<dbReference type="Pfam" id="PF13364">
    <property type="entry name" value="BetaGal_ABD2"/>
    <property type="match status" value="1"/>
</dbReference>
<feature type="signal peptide" evidence="3">
    <location>
        <begin position="1"/>
        <end position="20"/>
    </location>
</feature>
<dbReference type="SUPFAM" id="SSF49785">
    <property type="entry name" value="Galactose-binding domain-like"/>
    <property type="match status" value="1"/>
</dbReference>
<evidence type="ECO:0000259" key="4">
    <source>
        <dbReference type="Pfam" id="PF03629"/>
    </source>
</evidence>